<proteinExistence type="predicted"/>
<evidence type="ECO:0008006" key="3">
    <source>
        <dbReference type="Google" id="ProtNLM"/>
    </source>
</evidence>
<dbReference type="GeneID" id="93345945"/>
<dbReference type="Proteomes" id="UP000254400">
    <property type="component" value="Unassembled WGS sequence"/>
</dbReference>
<dbReference type="SUPFAM" id="SSF52141">
    <property type="entry name" value="Uracil-DNA glycosylase-like"/>
    <property type="match status" value="1"/>
</dbReference>
<sequence length="211" mass="24175">MFYSPHNEYINSSAKVVLVGITPGWQQMEIAFRTAIVTLKDQQSYEEACKKAKFAARMAGSMRDNLINMLQEIGLHDFLKVSHVRKLFDSDCSLLHTTSLIRFPVFVNKENYNGHQPSMINHAFLYGAVLESFLPELECLDYPLIIPLGKSVETVLRRLLDEQKIQEKKILWGFPHPSGANGHRIKQFQNSKKSMQEILSEYLSNTESPRS</sequence>
<protein>
    <recommendedName>
        <fullName evidence="3">Uracil-DNA glycosylase-like domain-containing protein</fullName>
    </recommendedName>
</protein>
<dbReference type="InterPro" id="IPR036895">
    <property type="entry name" value="Uracil-DNA_glycosylase-like_sf"/>
</dbReference>
<organism evidence="1 2">
    <name type="scientific">Paenibacillus polymyxa</name>
    <name type="common">Bacillus polymyxa</name>
    <dbReference type="NCBI Taxonomy" id="1406"/>
    <lineage>
        <taxon>Bacteria</taxon>
        <taxon>Bacillati</taxon>
        <taxon>Bacillota</taxon>
        <taxon>Bacilli</taxon>
        <taxon>Bacillales</taxon>
        <taxon>Paenibacillaceae</taxon>
        <taxon>Paenibacillus</taxon>
    </lineage>
</organism>
<accession>A0A378XXX8</accession>
<name>A0A378XXX8_PAEPO</name>
<gene>
    <name evidence="1" type="ORF">NCTC10343_02549</name>
</gene>
<reference evidence="1 2" key="1">
    <citation type="submission" date="2018-06" db="EMBL/GenBank/DDBJ databases">
        <authorList>
            <consortium name="Pathogen Informatics"/>
            <person name="Doyle S."/>
        </authorList>
    </citation>
    <scope>NUCLEOTIDE SEQUENCE [LARGE SCALE GENOMIC DNA]</scope>
    <source>
        <strain evidence="1 2">NCTC10343</strain>
    </source>
</reference>
<evidence type="ECO:0000313" key="1">
    <source>
        <dbReference type="EMBL" id="SUA69684.1"/>
    </source>
</evidence>
<dbReference type="RefSeq" id="WP_019687232.1">
    <property type="nucleotide sequence ID" value="NZ_CP049598.1"/>
</dbReference>
<evidence type="ECO:0000313" key="2">
    <source>
        <dbReference type="Proteomes" id="UP000254400"/>
    </source>
</evidence>
<dbReference type="EMBL" id="UGSC01000001">
    <property type="protein sequence ID" value="SUA69684.1"/>
    <property type="molecule type" value="Genomic_DNA"/>
</dbReference>
<dbReference type="AlphaFoldDB" id="A0A378XXX8"/>